<dbReference type="Proteomes" id="UP001470230">
    <property type="component" value="Unassembled WGS sequence"/>
</dbReference>
<sequence>FDYVNTLMTLTPDDPQSGSASVDEPLRVEHAHNIKNCNFALLCEKYPINAGKSSYLAKVLYISLQSHDKTIRFYPDKINEMNLDYVILTTNARRRININSQEFFVNGNTEKQAYKESEYYNYSIERVNKVNQEMLSQLREKYNIPEPTIFKGIHQNIILE</sequence>
<evidence type="ECO:0000313" key="1">
    <source>
        <dbReference type="EMBL" id="KAK8837184.1"/>
    </source>
</evidence>
<accession>A0ABR2GTC3</accession>
<gene>
    <name evidence="1" type="ORF">M9Y10_036913</name>
</gene>
<reference evidence="1 2" key="1">
    <citation type="submission" date="2024-04" db="EMBL/GenBank/DDBJ databases">
        <title>Tritrichomonas musculus Genome.</title>
        <authorList>
            <person name="Alves-Ferreira E."/>
            <person name="Grigg M."/>
            <person name="Lorenzi H."/>
            <person name="Galac M."/>
        </authorList>
    </citation>
    <scope>NUCLEOTIDE SEQUENCE [LARGE SCALE GENOMIC DNA]</scope>
    <source>
        <strain evidence="1 2">EAF2021</strain>
    </source>
</reference>
<name>A0ABR2GTC3_9EUKA</name>
<evidence type="ECO:0000313" key="2">
    <source>
        <dbReference type="Proteomes" id="UP001470230"/>
    </source>
</evidence>
<proteinExistence type="predicted"/>
<dbReference type="EMBL" id="JAPFFF010000061">
    <property type="protein sequence ID" value="KAK8837184.1"/>
    <property type="molecule type" value="Genomic_DNA"/>
</dbReference>
<organism evidence="1 2">
    <name type="scientific">Tritrichomonas musculus</name>
    <dbReference type="NCBI Taxonomy" id="1915356"/>
    <lineage>
        <taxon>Eukaryota</taxon>
        <taxon>Metamonada</taxon>
        <taxon>Parabasalia</taxon>
        <taxon>Tritrichomonadida</taxon>
        <taxon>Tritrichomonadidae</taxon>
        <taxon>Tritrichomonas</taxon>
    </lineage>
</organism>
<comment type="caution">
    <text evidence="1">The sequence shown here is derived from an EMBL/GenBank/DDBJ whole genome shotgun (WGS) entry which is preliminary data.</text>
</comment>
<protein>
    <submittedName>
        <fullName evidence="1">Uncharacterized protein</fullName>
    </submittedName>
</protein>
<keyword evidence="2" id="KW-1185">Reference proteome</keyword>
<feature type="non-terminal residue" evidence="1">
    <location>
        <position position="1"/>
    </location>
</feature>